<keyword evidence="1" id="KW-0175">Coiled coil</keyword>
<evidence type="ECO:0000313" key="4">
    <source>
        <dbReference type="Proteomes" id="UP001055712"/>
    </source>
</evidence>
<keyword evidence="2" id="KW-0472">Membrane</keyword>
<sequence>MDQAADHGPAVELAAAAEAAALPHEAEAEAEAEAQADLMEYVHDLEAQLTTANAQIDVLQAEIVSLRLARRSWLQPMLAAVHDTGLLLLCWLVVAVLATIIIIIAYKKGHFEGVARVETVFSLVQFVISAGFVAFKLLRKG</sequence>
<evidence type="ECO:0000313" key="3">
    <source>
        <dbReference type="EMBL" id="KAI3434898.1"/>
    </source>
</evidence>
<feature type="coiled-coil region" evidence="1">
    <location>
        <begin position="42"/>
        <end position="69"/>
    </location>
</feature>
<accession>A0A9D4TU89</accession>
<reference evidence="3" key="1">
    <citation type="journal article" date="2019" name="Plant J.">
        <title>Chlorella vulgaris genome assembly and annotation reveals the molecular basis for metabolic acclimation to high light conditions.</title>
        <authorList>
            <person name="Cecchin M."/>
            <person name="Marcolungo L."/>
            <person name="Rossato M."/>
            <person name="Girolomoni L."/>
            <person name="Cosentino E."/>
            <person name="Cuine S."/>
            <person name="Li-Beisson Y."/>
            <person name="Delledonne M."/>
            <person name="Ballottari M."/>
        </authorList>
    </citation>
    <scope>NUCLEOTIDE SEQUENCE</scope>
    <source>
        <strain evidence="3">211/11P</strain>
    </source>
</reference>
<evidence type="ECO:0000256" key="2">
    <source>
        <dbReference type="SAM" id="Phobius"/>
    </source>
</evidence>
<organism evidence="3 4">
    <name type="scientific">Chlorella vulgaris</name>
    <name type="common">Green alga</name>
    <dbReference type="NCBI Taxonomy" id="3077"/>
    <lineage>
        <taxon>Eukaryota</taxon>
        <taxon>Viridiplantae</taxon>
        <taxon>Chlorophyta</taxon>
        <taxon>core chlorophytes</taxon>
        <taxon>Trebouxiophyceae</taxon>
        <taxon>Chlorellales</taxon>
        <taxon>Chlorellaceae</taxon>
        <taxon>Chlorella clade</taxon>
        <taxon>Chlorella</taxon>
    </lineage>
</organism>
<evidence type="ECO:0000256" key="1">
    <source>
        <dbReference type="SAM" id="Coils"/>
    </source>
</evidence>
<keyword evidence="2" id="KW-1133">Transmembrane helix</keyword>
<name>A0A9D4TU89_CHLVU</name>
<feature type="transmembrane region" description="Helical" evidence="2">
    <location>
        <begin position="119"/>
        <end position="138"/>
    </location>
</feature>
<gene>
    <name evidence="3" type="ORF">D9Q98_002952</name>
</gene>
<dbReference type="AlphaFoldDB" id="A0A9D4TU89"/>
<comment type="caution">
    <text evidence="3">The sequence shown here is derived from an EMBL/GenBank/DDBJ whole genome shotgun (WGS) entry which is preliminary data.</text>
</comment>
<feature type="transmembrane region" description="Helical" evidence="2">
    <location>
        <begin position="86"/>
        <end position="107"/>
    </location>
</feature>
<keyword evidence="4" id="KW-1185">Reference proteome</keyword>
<dbReference type="Proteomes" id="UP001055712">
    <property type="component" value="Unassembled WGS sequence"/>
</dbReference>
<dbReference type="EMBL" id="SIDB01000003">
    <property type="protein sequence ID" value="KAI3434898.1"/>
    <property type="molecule type" value="Genomic_DNA"/>
</dbReference>
<protein>
    <submittedName>
        <fullName evidence="3">Uncharacterized protein</fullName>
    </submittedName>
</protein>
<proteinExistence type="predicted"/>
<keyword evidence="2" id="KW-0812">Transmembrane</keyword>
<reference evidence="3" key="2">
    <citation type="submission" date="2020-11" db="EMBL/GenBank/DDBJ databases">
        <authorList>
            <person name="Cecchin M."/>
            <person name="Marcolungo L."/>
            <person name="Rossato M."/>
            <person name="Girolomoni L."/>
            <person name="Cosentino E."/>
            <person name="Cuine S."/>
            <person name="Li-Beisson Y."/>
            <person name="Delledonne M."/>
            <person name="Ballottari M."/>
        </authorList>
    </citation>
    <scope>NUCLEOTIDE SEQUENCE</scope>
    <source>
        <strain evidence="3">211/11P</strain>
        <tissue evidence="3">Whole cell</tissue>
    </source>
</reference>